<dbReference type="Pfam" id="PF16657">
    <property type="entry name" value="Malt_amylase_C"/>
    <property type="match status" value="1"/>
</dbReference>
<dbReference type="PANTHER" id="PTHR10357:SF210">
    <property type="entry name" value="MALTODEXTRIN GLUCOSIDASE"/>
    <property type="match status" value="1"/>
</dbReference>
<dbReference type="Gene3D" id="2.60.40.1180">
    <property type="entry name" value="Golgi alpha-mannosidase II"/>
    <property type="match status" value="1"/>
</dbReference>
<dbReference type="EMBL" id="LSKU01000001">
    <property type="protein sequence ID" value="KXG44401.1"/>
    <property type="molecule type" value="Genomic_DNA"/>
</dbReference>
<dbReference type="GO" id="GO:0004553">
    <property type="term" value="F:hydrolase activity, hydrolyzing O-glycosyl compounds"/>
    <property type="evidence" value="ECO:0007669"/>
    <property type="project" value="InterPro"/>
</dbReference>
<dbReference type="InterPro" id="IPR006047">
    <property type="entry name" value="GH13_cat_dom"/>
</dbReference>
<dbReference type="CDD" id="cd02857">
    <property type="entry name" value="E_set_CDase_PDE_N"/>
    <property type="match status" value="1"/>
</dbReference>
<dbReference type="STRING" id="1413211.U473_10560"/>
<dbReference type="InterPro" id="IPR032091">
    <property type="entry name" value="Malt_amylase-like_C"/>
</dbReference>
<feature type="domain" description="Glycosyl hydrolase family 13 catalytic" evidence="4">
    <location>
        <begin position="133"/>
        <end position="491"/>
    </location>
</feature>
<dbReference type="SUPFAM" id="SSF51011">
    <property type="entry name" value="Glycosyl hydrolase domain"/>
    <property type="match status" value="1"/>
</dbReference>
<dbReference type="SMART" id="SM00642">
    <property type="entry name" value="Aamy"/>
    <property type="match status" value="1"/>
</dbReference>
<dbReference type="InterPro" id="IPR017853">
    <property type="entry name" value="GH"/>
</dbReference>
<dbReference type="SUPFAM" id="SSF51445">
    <property type="entry name" value="(Trans)glycosidases"/>
    <property type="match status" value="1"/>
</dbReference>
<dbReference type="AlphaFoldDB" id="A0A135L606"/>
<name>A0A135L606_9BACI</name>
<dbReference type="Proteomes" id="UP000070352">
    <property type="component" value="Unassembled WGS sequence"/>
</dbReference>
<accession>A0A135L606</accession>
<comment type="similarity">
    <text evidence="1">Belongs to the glycosyl hydrolase 13 family.</text>
</comment>
<reference evidence="5 6" key="1">
    <citation type="submission" date="2016-02" db="EMBL/GenBank/DDBJ databases">
        <title>Draft Genome for Tepidibacillus decaturensis nov. sp. Strain Z9, an Anaerobic, Moderately Thermophilic and Heterotrophic Bacterium from Deep Subsurface of the Illinois Basin, USA.</title>
        <authorList>
            <person name="Dong Y."/>
            <person name="Chang J.Y."/>
            <person name="Sanford R."/>
            <person name="Fouke B.W."/>
        </authorList>
    </citation>
    <scope>NUCLEOTIDE SEQUENCE [LARGE SCALE GENOMIC DNA]</scope>
    <source>
        <strain evidence="5 6">Z9</strain>
    </source>
</reference>
<dbReference type="Gene3D" id="3.20.20.80">
    <property type="entry name" value="Glycosidases"/>
    <property type="match status" value="1"/>
</dbReference>
<proteinExistence type="inferred from homology"/>
<dbReference type="InterPro" id="IPR013780">
    <property type="entry name" value="Glyco_hydro_b"/>
</dbReference>
<dbReference type="InterPro" id="IPR045857">
    <property type="entry name" value="O16G_dom_2"/>
</dbReference>
<keyword evidence="2" id="KW-0378">Hydrolase</keyword>
<dbReference type="Gene3D" id="2.60.40.10">
    <property type="entry name" value="Immunoglobulins"/>
    <property type="match status" value="1"/>
</dbReference>
<dbReference type="Pfam" id="PF00128">
    <property type="entry name" value="Alpha-amylase"/>
    <property type="match status" value="1"/>
</dbReference>
<evidence type="ECO:0000256" key="1">
    <source>
        <dbReference type="ARBA" id="ARBA00008061"/>
    </source>
</evidence>
<keyword evidence="6" id="KW-1185">Reference proteome</keyword>
<dbReference type="CDD" id="cd11338">
    <property type="entry name" value="AmyAc_CMD"/>
    <property type="match status" value="1"/>
</dbReference>
<evidence type="ECO:0000256" key="3">
    <source>
        <dbReference type="ARBA" id="ARBA00023295"/>
    </source>
</evidence>
<evidence type="ECO:0000313" key="5">
    <source>
        <dbReference type="EMBL" id="KXG44401.1"/>
    </source>
</evidence>
<evidence type="ECO:0000259" key="4">
    <source>
        <dbReference type="SMART" id="SM00642"/>
    </source>
</evidence>
<dbReference type="GO" id="GO:0005975">
    <property type="term" value="P:carbohydrate metabolic process"/>
    <property type="evidence" value="ECO:0007669"/>
    <property type="project" value="InterPro"/>
</dbReference>
<protein>
    <submittedName>
        <fullName evidence="5">Alpha-glycosidase</fullName>
    </submittedName>
</protein>
<dbReference type="RefSeq" id="WP_068726105.1">
    <property type="nucleotide sequence ID" value="NZ_LSKU01000001.1"/>
</dbReference>
<dbReference type="OrthoDB" id="9805159at2"/>
<gene>
    <name evidence="5" type="ORF">U473_10560</name>
</gene>
<organism evidence="5 6">
    <name type="scientific">Tepidibacillus decaturensis</name>
    <dbReference type="NCBI Taxonomy" id="1413211"/>
    <lineage>
        <taxon>Bacteria</taxon>
        <taxon>Bacillati</taxon>
        <taxon>Bacillota</taxon>
        <taxon>Bacilli</taxon>
        <taxon>Bacillales</taxon>
        <taxon>Bacillaceae</taxon>
        <taxon>Tepidibacillus</taxon>
    </lineage>
</organism>
<dbReference type="Gene3D" id="3.90.400.10">
    <property type="entry name" value="Oligo-1,6-glucosidase, Domain 2"/>
    <property type="match status" value="1"/>
</dbReference>
<keyword evidence="3 5" id="KW-0326">Glycosidase</keyword>
<evidence type="ECO:0000256" key="2">
    <source>
        <dbReference type="ARBA" id="ARBA00022801"/>
    </source>
</evidence>
<dbReference type="InterPro" id="IPR004185">
    <property type="entry name" value="Glyco_hydro_13_lg-like_dom"/>
</dbReference>
<dbReference type="Pfam" id="PF02903">
    <property type="entry name" value="Alpha-amylase_N"/>
    <property type="match status" value="1"/>
</dbReference>
<comment type="caution">
    <text evidence="5">The sequence shown here is derived from an EMBL/GenBank/DDBJ whole genome shotgun (WGS) entry which is preliminary data.</text>
</comment>
<sequence length="578" mass="67213">MLLESIFHQPYGSFAFPIDGHTLRIRIRAKKGDVEQVTVLHGDRYQPIEHDVPLRMKKVASDDLFDYFSCDLPSKTRRIRYTFYLEANGSGVWYGDKGIANERVAVGDFQFPFINEQDLFEVPEWVKKGIVYQIFPERFANGNTKNDPENVEPWGGKPTPHNFFGGDLEGMIEKLPYLDDLGVNVIYMTPVFESPSNHKYNTTDYYKIDPHFGDLDTVKKLVKESHKRGIKVIFDAVFNHCGYDFFAFQDVVKNGEKSKYKDWFYIESFPIVTEPHPNYETFANDVWTMPKLKTSNPEVKEYLLNVARYWIEEAGIDGWRLDVANEVDHDFWRAFRKVVREANPEALIIGEIWHDSAPWLEGDQYDSVMNYLFREAIFDFFARRNIGVSTLDARLAKARMKYRDQANYAMFNLIDSHDTERFLTSVGEKEELLRLAALFQMTYIGMPMVYYGTEIGMTGKNDPDCRKTFVWDEKEQNRDLFDYYKKLIQIRKSNLELTHGDVETVLIDEINQVYAFARNYEGKSAVVVINSLQKEQEVEIPVAKKTGKVKDLLTKETYPVKDGKVKVKLTGYQGVILK</sequence>
<dbReference type="InterPro" id="IPR013783">
    <property type="entry name" value="Ig-like_fold"/>
</dbReference>
<dbReference type="PANTHER" id="PTHR10357">
    <property type="entry name" value="ALPHA-AMYLASE FAMILY MEMBER"/>
    <property type="match status" value="1"/>
</dbReference>
<evidence type="ECO:0000313" key="6">
    <source>
        <dbReference type="Proteomes" id="UP000070352"/>
    </source>
</evidence>